<dbReference type="GeneID" id="64663047"/>
<evidence type="ECO:0000313" key="3">
    <source>
        <dbReference type="EMBL" id="KAG1888008.1"/>
    </source>
</evidence>
<dbReference type="Pfam" id="PF20149">
    <property type="entry name" value="DUF6532"/>
    <property type="match status" value="1"/>
</dbReference>
<dbReference type="RefSeq" id="XP_041217084.1">
    <property type="nucleotide sequence ID" value="XM_041368749.1"/>
</dbReference>
<dbReference type="EMBL" id="JABBWK010000186">
    <property type="protein sequence ID" value="KAG1888008.1"/>
    <property type="molecule type" value="Genomic_DNA"/>
</dbReference>
<dbReference type="InterPro" id="IPR045341">
    <property type="entry name" value="DUF6532"/>
</dbReference>
<feature type="region of interest" description="Disordered" evidence="1">
    <location>
        <begin position="1"/>
        <end position="64"/>
    </location>
</feature>
<evidence type="ECO:0000313" key="4">
    <source>
        <dbReference type="Proteomes" id="UP001195769"/>
    </source>
</evidence>
<feature type="compositionally biased region" description="Basic and acidic residues" evidence="1">
    <location>
        <begin position="42"/>
        <end position="61"/>
    </location>
</feature>
<reference evidence="3" key="1">
    <citation type="journal article" date="2020" name="New Phytol.">
        <title>Comparative genomics reveals dynamic genome evolution in host specialist ectomycorrhizal fungi.</title>
        <authorList>
            <person name="Lofgren L.A."/>
            <person name="Nguyen N.H."/>
            <person name="Vilgalys R."/>
            <person name="Ruytinx J."/>
            <person name="Liao H.L."/>
            <person name="Branco S."/>
            <person name="Kuo A."/>
            <person name="LaButti K."/>
            <person name="Lipzen A."/>
            <person name="Andreopoulos W."/>
            <person name="Pangilinan J."/>
            <person name="Riley R."/>
            <person name="Hundley H."/>
            <person name="Na H."/>
            <person name="Barry K."/>
            <person name="Grigoriev I.V."/>
            <person name="Stajich J.E."/>
            <person name="Kennedy P.G."/>
        </authorList>
    </citation>
    <scope>NUCLEOTIDE SEQUENCE</scope>
    <source>
        <strain evidence="3">FC203</strain>
    </source>
</reference>
<organism evidence="3 4">
    <name type="scientific">Suillus fuscotomentosus</name>
    <dbReference type="NCBI Taxonomy" id="1912939"/>
    <lineage>
        <taxon>Eukaryota</taxon>
        <taxon>Fungi</taxon>
        <taxon>Dikarya</taxon>
        <taxon>Basidiomycota</taxon>
        <taxon>Agaricomycotina</taxon>
        <taxon>Agaricomycetes</taxon>
        <taxon>Agaricomycetidae</taxon>
        <taxon>Boletales</taxon>
        <taxon>Suillineae</taxon>
        <taxon>Suillaceae</taxon>
        <taxon>Suillus</taxon>
    </lineage>
</organism>
<feature type="domain" description="DUF6532" evidence="2">
    <location>
        <begin position="248"/>
        <end position="439"/>
    </location>
</feature>
<comment type="caution">
    <text evidence="3">The sequence shown here is derived from an EMBL/GenBank/DDBJ whole genome shotgun (WGS) entry which is preliminary data.</text>
</comment>
<gene>
    <name evidence="3" type="ORF">F5891DRAFT_1199392</name>
</gene>
<protein>
    <recommendedName>
        <fullName evidence="2">DUF6532 domain-containing protein</fullName>
    </recommendedName>
</protein>
<proteinExistence type="predicted"/>
<evidence type="ECO:0000259" key="2">
    <source>
        <dbReference type="Pfam" id="PF20149"/>
    </source>
</evidence>
<dbReference type="AlphaFoldDB" id="A0AAD4HCG9"/>
<keyword evidence="4" id="KW-1185">Reference proteome</keyword>
<accession>A0AAD4HCG9</accession>
<dbReference type="Proteomes" id="UP001195769">
    <property type="component" value="Unassembled WGS sequence"/>
</dbReference>
<feature type="compositionally biased region" description="Basic residues" evidence="1">
    <location>
        <begin position="1"/>
        <end position="15"/>
    </location>
</feature>
<sequence length="510" mass="57480">MPAKASSKKASKKSISKAQDELCAEMESTAGRTASGRKRRPTERETYRLLEARQGENRQHDFNATMEKHKLKVLRAAYQKNPEEFHDEPAELLSDMDIEEEKMFLHRYVPTKVTKPQALMYSTSKTPPAVLAPKSFSKDRFSTASAPTPITSAIVTSSSEDGEHADDNEDEHKLTDIESVCSAHHTGDLRHKAVVDDISPRVVRTKHQLQDSDEETKPLKFHKALDRSHQRLKAGDFDKVTQDLLAIAVSIYRCLVVTREPFPQTLISETLLAKEAWREASKLAGLTIQLTPSLVKLMTRRTSQVRGELKSKMRTLTASFFGFRTSQSIAAMTHNRDLAESLKDGTCFVFKDWEKRSGIYKTGLIQSVVNDMWFANRNDEGVIYNKYFDPLPVELLALILTAIECCLHEWITGVKEDIKFLSTAYTPAYLVHLSSLQRFDECTSHYKLLKKIGVDILDVAWFHAGVNSLAAHATSVGFTDEIFDDAIQEFEAEAREAREERQGSVPPGSL</sequence>
<name>A0AAD4HCG9_9AGAM</name>
<evidence type="ECO:0000256" key="1">
    <source>
        <dbReference type="SAM" id="MobiDB-lite"/>
    </source>
</evidence>